<dbReference type="AlphaFoldDB" id="A0A6B2M2K3"/>
<name>A0A6B2M2K3_9BACT</name>
<dbReference type="InterPro" id="IPR042176">
    <property type="entry name" value="Pantoate_ligase_C"/>
</dbReference>
<protein>
    <recommendedName>
        <fullName evidence="8">Pantothenate synthetase</fullName>
        <shortName evidence="8">PS</shortName>
        <ecNumber evidence="8">6.3.2.1</ecNumber>
    </recommendedName>
    <alternativeName>
        <fullName evidence="8">Pantoate--beta-alanine ligase</fullName>
    </alternativeName>
    <alternativeName>
        <fullName evidence="8">Pantoate-activating enzyme</fullName>
    </alternativeName>
</protein>
<evidence type="ECO:0000256" key="1">
    <source>
        <dbReference type="ARBA" id="ARBA00004990"/>
    </source>
</evidence>
<feature type="binding site" evidence="8">
    <location>
        <begin position="145"/>
        <end position="148"/>
    </location>
    <ligand>
        <name>ATP</name>
        <dbReference type="ChEBI" id="CHEBI:30616"/>
    </ligand>
</feature>
<reference evidence="9 10" key="1">
    <citation type="submission" date="2020-02" db="EMBL/GenBank/DDBJ databases">
        <title>Albibacoteraceae fam. nov., the first described family within the subdivision 4 Verrucomicrobia.</title>
        <authorList>
            <person name="Xi F."/>
        </authorList>
    </citation>
    <scope>NUCLEOTIDE SEQUENCE [LARGE SCALE GENOMIC DNA]</scope>
    <source>
        <strain evidence="9 10">CK1056</strain>
    </source>
</reference>
<feature type="binding site" evidence="8">
    <location>
        <position position="174"/>
    </location>
    <ligand>
        <name>ATP</name>
        <dbReference type="ChEBI" id="CHEBI:30616"/>
    </ligand>
</feature>
<feature type="binding site" evidence="8">
    <location>
        <position position="59"/>
    </location>
    <ligand>
        <name>beta-alanine</name>
        <dbReference type="ChEBI" id="CHEBI:57966"/>
    </ligand>
</feature>
<dbReference type="GO" id="GO:0005829">
    <property type="term" value="C:cytosol"/>
    <property type="evidence" value="ECO:0007669"/>
    <property type="project" value="TreeGrafter"/>
</dbReference>
<dbReference type="PANTHER" id="PTHR21299:SF1">
    <property type="entry name" value="PANTOATE--BETA-ALANINE LIGASE"/>
    <property type="match status" value="1"/>
</dbReference>
<dbReference type="PANTHER" id="PTHR21299">
    <property type="entry name" value="CYTIDYLATE KINASE/PANTOATE-BETA-ALANINE LIGASE"/>
    <property type="match status" value="1"/>
</dbReference>
<sequence length="253" mass="28272">MKQLANINSLKDWRRSIGTGSVGFVPTMGALHAGHGKLIEQSCAENEKTLVSIFVNPTQFNDQNDCATYPQPLKEDLELCEKAGVDAVFLPQRRELYPDNYTYRVIENEESTVLEGESRPEHFDGVLTVVMKLLILANANKAYFGEKDWQQLKLVRGMAGAYFLDTEVVGVPTVREEDGLALSSRNVRLSASARMLAPEFHRVLSTAMDCAMARLELESLGFDVEYVDERDGRRLGAVQLEGVRLIDNVQAME</sequence>
<comment type="subcellular location">
    <subcellularLocation>
        <location evidence="8">Cytoplasm</location>
    </subcellularLocation>
</comment>
<dbReference type="SUPFAM" id="SSF52374">
    <property type="entry name" value="Nucleotidylyl transferase"/>
    <property type="match status" value="1"/>
</dbReference>
<evidence type="ECO:0000256" key="7">
    <source>
        <dbReference type="ARBA" id="ARBA00048258"/>
    </source>
</evidence>
<dbReference type="Gene3D" id="3.30.1300.10">
    <property type="entry name" value="Pantoate-beta-alanine ligase, C-terminal domain"/>
    <property type="match status" value="1"/>
</dbReference>
<accession>A0A6B2M2K3</accession>
<evidence type="ECO:0000256" key="8">
    <source>
        <dbReference type="HAMAP-Rule" id="MF_00158"/>
    </source>
</evidence>
<comment type="subunit">
    <text evidence="8">Homodimer.</text>
</comment>
<evidence type="ECO:0000256" key="4">
    <source>
        <dbReference type="ARBA" id="ARBA00022655"/>
    </source>
</evidence>
<dbReference type="Proteomes" id="UP000478417">
    <property type="component" value="Unassembled WGS sequence"/>
</dbReference>
<gene>
    <name evidence="8 9" type="primary">panC</name>
    <name evidence="9" type="ORF">G0Q06_08205</name>
</gene>
<evidence type="ECO:0000256" key="6">
    <source>
        <dbReference type="ARBA" id="ARBA00022840"/>
    </source>
</evidence>
<dbReference type="GO" id="GO:0015940">
    <property type="term" value="P:pantothenate biosynthetic process"/>
    <property type="evidence" value="ECO:0007669"/>
    <property type="project" value="UniProtKB-UniRule"/>
</dbReference>
<dbReference type="NCBIfam" id="TIGR00018">
    <property type="entry name" value="panC"/>
    <property type="match status" value="1"/>
</dbReference>
<dbReference type="Pfam" id="PF02569">
    <property type="entry name" value="Pantoate_ligase"/>
    <property type="match status" value="1"/>
</dbReference>
<feature type="active site" description="Proton donor" evidence="8">
    <location>
        <position position="35"/>
    </location>
</feature>
<dbReference type="NCBIfam" id="TIGR00125">
    <property type="entry name" value="cyt_tran_rel"/>
    <property type="match status" value="1"/>
</dbReference>
<keyword evidence="5 8" id="KW-0547">Nucleotide-binding</keyword>
<keyword evidence="8" id="KW-0963">Cytoplasm</keyword>
<keyword evidence="4 8" id="KW-0566">Pantothenate biosynthesis</keyword>
<feature type="binding site" evidence="8">
    <location>
        <begin position="28"/>
        <end position="35"/>
    </location>
    <ligand>
        <name>ATP</name>
        <dbReference type="ChEBI" id="CHEBI:30616"/>
    </ligand>
</feature>
<dbReference type="HAMAP" id="MF_00158">
    <property type="entry name" value="PanC"/>
    <property type="match status" value="1"/>
</dbReference>
<feature type="binding site" evidence="8">
    <location>
        <begin position="182"/>
        <end position="185"/>
    </location>
    <ligand>
        <name>ATP</name>
        <dbReference type="ChEBI" id="CHEBI:30616"/>
    </ligand>
</feature>
<organism evidence="9 10">
    <name type="scientific">Oceanipulchritudo coccoides</name>
    <dbReference type="NCBI Taxonomy" id="2706888"/>
    <lineage>
        <taxon>Bacteria</taxon>
        <taxon>Pseudomonadati</taxon>
        <taxon>Verrucomicrobiota</taxon>
        <taxon>Opitutia</taxon>
        <taxon>Puniceicoccales</taxon>
        <taxon>Oceanipulchritudinaceae</taxon>
        <taxon>Oceanipulchritudo</taxon>
    </lineage>
</organism>
<dbReference type="Gene3D" id="3.40.50.620">
    <property type="entry name" value="HUPs"/>
    <property type="match status" value="1"/>
</dbReference>
<dbReference type="InterPro" id="IPR003721">
    <property type="entry name" value="Pantoate_ligase"/>
</dbReference>
<keyword evidence="3 8" id="KW-0436">Ligase</keyword>
<comment type="similarity">
    <text evidence="2 8">Belongs to the pantothenate synthetase family.</text>
</comment>
<evidence type="ECO:0000256" key="3">
    <source>
        <dbReference type="ARBA" id="ARBA00022598"/>
    </source>
</evidence>
<feature type="binding site" evidence="8">
    <location>
        <position position="151"/>
    </location>
    <ligand>
        <name>(R)-pantoate</name>
        <dbReference type="ChEBI" id="CHEBI:15980"/>
    </ligand>
</feature>
<dbReference type="InterPro" id="IPR004821">
    <property type="entry name" value="Cyt_trans-like"/>
</dbReference>
<dbReference type="InterPro" id="IPR014729">
    <property type="entry name" value="Rossmann-like_a/b/a_fold"/>
</dbReference>
<dbReference type="GO" id="GO:0005524">
    <property type="term" value="F:ATP binding"/>
    <property type="evidence" value="ECO:0007669"/>
    <property type="project" value="UniProtKB-KW"/>
</dbReference>
<evidence type="ECO:0000256" key="5">
    <source>
        <dbReference type="ARBA" id="ARBA00022741"/>
    </source>
</evidence>
<evidence type="ECO:0000313" key="9">
    <source>
        <dbReference type="EMBL" id="NDV62429.1"/>
    </source>
</evidence>
<comment type="pathway">
    <text evidence="1 8">Cofactor biosynthesis; (R)-pantothenate biosynthesis; (R)-pantothenate from (R)-pantoate and beta-alanine: step 1/1.</text>
</comment>
<evidence type="ECO:0000313" key="10">
    <source>
        <dbReference type="Proteomes" id="UP000478417"/>
    </source>
</evidence>
<dbReference type="EC" id="6.3.2.1" evidence="8"/>
<dbReference type="UniPathway" id="UPA00028">
    <property type="reaction ID" value="UER00005"/>
</dbReference>
<comment type="caution">
    <text evidence="9">The sequence shown here is derived from an EMBL/GenBank/DDBJ whole genome shotgun (WGS) entry which is preliminary data.</text>
</comment>
<evidence type="ECO:0000256" key="2">
    <source>
        <dbReference type="ARBA" id="ARBA00009256"/>
    </source>
</evidence>
<proteinExistence type="inferred from homology"/>
<dbReference type="GO" id="GO:0004592">
    <property type="term" value="F:pantoate-beta-alanine ligase activity"/>
    <property type="evidence" value="ECO:0007669"/>
    <property type="project" value="UniProtKB-UniRule"/>
</dbReference>
<dbReference type="EMBL" id="JAAGNX010000002">
    <property type="protein sequence ID" value="NDV62429.1"/>
    <property type="molecule type" value="Genomic_DNA"/>
</dbReference>
<comment type="miscellaneous">
    <text evidence="8">The reaction proceeds by a bi uni uni bi ping pong mechanism.</text>
</comment>
<keyword evidence="6 8" id="KW-0067">ATP-binding</keyword>
<feature type="binding site" evidence="8">
    <location>
        <position position="59"/>
    </location>
    <ligand>
        <name>(R)-pantoate</name>
        <dbReference type="ChEBI" id="CHEBI:15980"/>
    </ligand>
</feature>
<keyword evidence="10" id="KW-1185">Reference proteome</keyword>
<comment type="catalytic activity">
    <reaction evidence="7 8">
        <text>(R)-pantoate + beta-alanine + ATP = (R)-pantothenate + AMP + diphosphate + H(+)</text>
        <dbReference type="Rhea" id="RHEA:10912"/>
        <dbReference type="ChEBI" id="CHEBI:15378"/>
        <dbReference type="ChEBI" id="CHEBI:15980"/>
        <dbReference type="ChEBI" id="CHEBI:29032"/>
        <dbReference type="ChEBI" id="CHEBI:30616"/>
        <dbReference type="ChEBI" id="CHEBI:33019"/>
        <dbReference type="ChEBI" id="CHEBI:57966"/>
        <dbReference type="ChEBI" id="CHEBI:456215"/>
        <dbReference type="EC" id="6.3.2.1"/>
    </reaction>
</comment>
<comment type="function">
    <text evidence="8">Catalyzes the condensation of pantoate with beta-alanine in an ATP-dependent reaction via a pantoyl-adenylate intermediate.</text>
</comment>